<name>A0AAW2B1M7_CULAL</name>
<dbReference type="InterPro" id="IPR001229">
    <property type="entry name" value="Jacalin-like_lectin_dom"/>
</dbReference>
<accession>A0AAW2B1M7</accession>
<organism evidence="3 4">
    <name type="scientific">Culter alburnus</name>
    <name type="common">Topmouth culter</name>
    <dbReference type="NCBI Taxonomy" id="194366"/>
    <lineage>
        <taxon>Eukaryota</taxon>
        <taxon>Metazoa</taxon>
        <taxon>Chordata</taxon>
        <taxon>Craniata</taxon>
        <taxon>Vertebrata</taxon>
        <taxon>Euteleostomi</taxon>
        <taxon>Actinopterygii</taxon>
        <taxon>Neopterygii</taxon>
        <taxon>Teleostei</taxon>
        <taxon>Ostariophysi</taxon>
        <taxon>Cypriniformes</taxon>
        <taxon>Xenocyprididae</taxon>
        <taxon>Xenocypridinae</taxon>
        <taxon>Culter</taxon>
    </lineage>
</organism>
<keyword evidence="4" id="KW-1185">Reference proteome</keyword>
<dbReference type="Gene3D" id="2.100.10.30">
    <property type="entry name" value="Jacalin-like lectin domain"/>
    <property type="match status" value="1"/>
</dbReference>
<comment type="caution">
    <text evidence="3">The sequence shown here is derived from an EMBL/GenBank/DDBJ whole genome shotgun (WGS) entry which is preliminary data.</text>
</comment>
<sequence>MSMASEPIEVAALGRPLSLGMLYDCREDSFIPGVTLWDENSLRNNLYSRPQPLTDLKFSSSDSLSGKSSLLDVSASLKASFLGGLVNVGGSGKFLHDTKSSHRQSRVTMYYSETTRYEQLTMSQLGRFTYPQVFDQKSATHVVTAVLYGAQAVMVFDRTISEEENKQEIEGKLNGVVRSIVGLSIEGEGSVNMNDDDKKIAENTICTFYGDFLLEQNPTTYMEAIQTYKTLPNLIKNNKTNVVPIKVWLHPLHLLDSKAAQLEREINTRLVSKIEGITEVLEEAERTYNDLIKSTLVNAFSDIKGRLDLFKDSFNTYKSMLLKAVGRALPAVRGGDKEEMFLEEILKIHKSSPFNADKLNKWLDDAKSELHILSSYTKSLEGIKIADSVDLVTTLFDTDVDAVVSLTFTSLKYEEPYLSTLKEFLESDKFKELDGRKHVTEWFSGRTDFDSEWFSEHITKWFNDPNVRRNMRENVSQFKRFAEANKGEKRIRFIISAISNPSIAGSSIYMYEKGQLTDTQFQPVSKPPQPIVKNVLAKGVSLKLPMSSTGETVRYRLEYKKADSGAEQPWLSIETNKKEFILAGLAPGRNYLLRYRTVGKVGVSEVSDTVSTSPLAEPVVVGGSGGGEFSFTSTLTNSFYKIVIFYYEEEYFSSVQSLKTIEVGYRDSQIIRAGRREGNKRKEFIFDNTDTIITATLWPNIDHTRLGGLEFVVEKSNGERKTMSLKCSELGEPVSLNVGSGRLHGIKGRSGDELDALGFYFM</sequence>
<dbReference type="InterPro" id="IPR048997">
    <property type="entry name" value="Stonustoxin-like_helical"/>
</dbReference>
<dbReference type="InterPro" id="IPR052090">
    <property type="entry name" value="Cytolytic_pore-forming_toxin"/>
</dbReference>
<feature type="coiled-coil region" evidence="1">
    <location>
        <begin position="267"/>
        <end position="294"/>
    </location>
</feature>
<dbReference type="SUPFAM" id="SSF51101">
    <property type="entry name" value="Mannose-binding lectins"/>
    <property type="match status" value="1"/>
</dbReference>
<reference evidence="3 4" key="1">
    <citation type="submission" date="2024-05" db="EMBL/GenBank/DDBJ databases">
        <title>A high-quality chromosomal-level genome assembly of Topmouth culter (Culter alburnus).</title>
        <authorList>
            <person name="Zhao H."/>
        </authorList>
    </citation>
    <scope>NUCLEOTIDE SEQUENCE [LARGE SCALE GENOMIC DNA]</scope>
    <source>
        <strain evidence="3">CATC2023</strain>
        <tissue evidence="3">Muscle</tissue>
    </source>
</reference>
<dbReference type="InterPro" id="IPR013783">
    <property type="entry name" value="Ig-like_fold"/>
</dbReference>
<evidence type="ECO:0000259" key="2">
    <source>
        <dbReference type="PROSITE" id="PS50853"/>
    </source>
</evidence>
<dbReference type="AlphaFoldDB" id="A0AAW2B1M7"/>
<dbReference type="PROSITE" id="PS50853">
    <property type="entry name" value="FN3"/>
    <property type="match status" value="1"/>
</dbReference>
<dbReference type="Pfam" id="PF21109">
    <property type="entry name" value="Stonustoxin_helical"/>
    <property type="match status" value="1"/>
</dbReference>
<dbReference type="Pfam" id="PF01419">
    <property type="entry name" value="Jacalin"/>
    <property type="match status" value="1"/>
</dbReference>
<dbReference type="InterPro" id="IPR036116">
    <property type="entry name" value="FN3_sf"/>
</dbReference>
<gene>
    <name evidence="3" type="ORF">ABG768_020673</name>
</gene>
<evidence type="ECO:0000313" key="4">
    <source>
        <dbReference type="Proteomes" id="UP001479290"/>
    </source>
</evidence>
<dbReference type="InterPro" id="IPR036404">
    <property type="entry name" value="Jacalin-like_lectin_dom_sf"/>
</dbReference>
<dbReference type="CDD" id="cd00063">
    <property type="entry name" value="FN3"/>
    <property type="match status" value="1"/>
</dbReference>
<dbReference type="Pfam" id="PF18078">
    <property type="entry name" value="Thioredoxin_11"/>
    <property type="match status" value="1"/>
</dbReference>
<dbReference type="InterPro" id="IPR040581">
    <property type="entry name" value="Thioredoxin_11"/>
</dbReference>
<dbReference type="InterPro" id="IPR003961">
    <property type="entry name" value="FN3_dom"/>
</dbReference>
<dbReference type="SUPFAM" id="SSF49265">
    <property type="entry name" value="Fibronectin type III"/>
    <property type="match status" value="1"/>
</dbReference>
<dbReference type="Proteomes" id="UP001479290">
    <property type="component" value="Unassembled WGS sequence"/>
</dbReference>
<evidence type="ECO:0000313" key="3">
    <source>
        <dbReference type="EMBL" id="KAK9978937.1"/>
    </source>
</evidence>
<proteinExistence type="predicted"/>
<evidence type="ECO:0000256" key="1">
    <source>
        <dbReference type="SAM" id="Coils"/>
    </source>
</evidence>
<protein>
    <recommendedName>
        <fullName evidence="2">Fibronectin type-III domain-containing protein</fullName>
    </recommendedName>
</protein>
<dbReference type="PANTHER" id="PTHR31594:SF11">
    <property type="entry name" value="NEOVERRUCOTOXIN SUBUNIT ALPHA-LIKE ISOFORM X1-RELATED"/>
    <property type="match status" value="1"/>
</dbReference>
<keyword evidence="1" id="KW-0175">Coiled coil</keyword>
<dbReference type="EMBL" id="JAWDJR010000003">
    <property type="protein sequence ID" value="KAK9978937.1"/>
    <property type="molecule type" value="Genomic_DNA"/>
</dbReference>
<dbReference type="PANTHER" id="PTHR31594">
    <property type="entry name" value="AIG1-TYPE G DOMAIN-CONTAINING PROTEIN"/>
    <property type="match status" value="1"/>
</dbReference>
<feature type="domain" description="Fibronectin type-III" evidence="2">
    <location>
        <begin position="526"/>
        <end position="618"/>
    </location>
</feature>
<dbReference type="InterPro" id="IPR056072">
    <property type="entry name" value="SNTX_MACPF/CDC-like_dom"/>
</dbReference>
<dbReference type="Gene3D" id="2.60.40.10">
    <property type="entry name" value="Immunoglobulins"/>
    <property type="match status" value="1"/>
</dbReference>
<dbReference type="Pfam" id="PF24674">
    <property type="entry name" value="MACPF_SNTX"/>
    <property type="match status" value="1"/>
</dbReference>